<comment type="caution">
    <text evidence="1">The sequence shown here is derived from an EMBL/GenBank/DDBJ whole genome shotgun (WGS) entry which is preliminary data.</text>
</comment>
<dbReference type="Proteomes" id="UP000790377">
    <property type="component" value="Unassembled WGS sequence"/>
</dbReference>
<evidence type="ECO:0000313" key="2">
    <source>
        <dbReference type="Proteomes" id="UP000790377"/>
    </source>
</evidence>
<dbReference type="EMBL" id="MU267969">
    <property type="protein sequence ID" value="KAH7906835.1"/>
    <property type="molecule type" value="Genomic_DNA"/>
</dbReference>
<protein>
    <submittedName>
        <fullName evidence="1">Uncharacterized protein</fullName>
    </submittedName>
</protein>
<sequence length="248" mass="27466">MYFALTDANIFIAASWGLIIFILAMQAILVIRVYALFNWSKKVLIFIATFYALQATGIFVMAAIFYNKQALRQHVISVSPTIGSVAQNFTLNAPSELVNLNQAAVYLAVAFDIILLFFALWAFVRHALEAKTLDGKWSINVLMRTLVADHLMYFIFNLTWLSLDLSSYFSSASELLNPLLAGMLSISSALAVIAGPHMMISLRETEKKMRGEGGTVAGEVSTVRFGTRESESGMEEGEGFRATDEHNE</sequence>
<reference evidence="1" key="1">
    <citation type="journal article" date="2021" name="New Phytol.">
        <title>Evolutionary innovations through gain and loss of genes in the ectomycorrhizal Boletales.</title>
        <authorList>
            <person name="Wu G."/>
            <person name="Miyauchi S."/>
            <person name="Morin E."/>
            <person name="Kuo A."/>
            <person name="Drula E."/>
            <person name="Varga T."/>
            <person name="Kohler A."/>
            <person name="Feng B."/>
            <person name="Cao Y."/>
            <person name="Lipzen A."/>
            <person name="Daum C."/>
            <person name="Hundley H."/>
            <person name="Pangilinan J."/>
            <person name="Johnson J."/>
            <person name="Barry K."/>
            <person name="LaButti K."/>
            <person name="Ng V."/>
            <person name="Ahrendt S."/>
            <person name="Min B."/>
            <person name="Choi I.G."/>
            <person name="Park H."/>
            <person name="Plett J.M."/>
            <person name="Magnuson J."/>
            <person name="Spatafora J.W."/>
            <person name="Nagy L.G."/>
            <person name="Henrissat B."/>
            <person name="Grigoriev I.V."/>
            <person name="Yang Z.L."/>
            <person name="Xu J."/>
            <person name="Martin F.M."/>
        </authorList>
    </citation>
    <scope>NUCLEOTIDE SEQUENCE</scope>
    <source>
        <strain evidence="1">ATCC 28755</strain>
    </source>
</reference>
<keyword evidence="2" id="KW-1185">Reference proteome</keyword>
<accession>A0ACB7ZZY6</accession>
<evidence type="ECO:0000313" key="1">
    <source>
        <dbReference type="EMBL" id="KAH7906835.1"/>
    </source>
</evidence>
<name>A0ACB7ZZY6_9AGAM</name>
<organism evidence="1 2">
    <name type="scientific">Hygrophoropsis aurantiaca</name>
    <dbReference type="NCBI Taxonomy" id="72124"/>
    <lineage>
        <taxon>Eukaryota</taxon>
        <taxon>Fungi</taxon>
        <taxon>Dikarya</taxon>
        <taxon>Basidiomycota</taxon>
        <taxon>Agaricomycotina</taxon>
        <taxon>Agaricomycetes</taxon>
        <taxon>Agaricomycetidae</taxon>
        <taxon>Boletales</taxon>
        <taxon>Coniophorineae</taxon>
        <taxon>Hygrophoropsidaceae</taxon>
        <taxon>Hygrophoropsis</taxon>
    </lineage>
</organism>
<proteinExistence type="predicted"/>
<gene>
    <name evidence="1" type="ORF">BJ138DRAFT_1117218</name>
</gene>